<dbReference type="InterPro" id="IPR051011">
    <property type="entry name" value="Metal_resp_trans_reg"/>
</dbReference>
<reference evidence="5 6" key="1">
    <citation type="submission" date="2020-12" db="EMBL/GenBank/DDBJ databases">
        <title>Revised draft genomes of Rhodomicrobium vannielii ATCC 17100 and Rhodomicrobium udaipurense JA643.</title>
        <authorList>
            <person name="Conners E.M."/>
            <person name="Davenport E.J."/>
            <person name="Bose A."/>
        </authorList>
    </citation>
    <scope>NUCLEOTIDE SEQUENCE [LARGE SCALE GENOMIC DNA]</scope>
    <source>
        <strain evidence="5 6">JA643</strain>
    </source>
</reference>
<dbReference type="Proteomes" id="UP000623250">
    <property type="component" value="Unassembled WGS sequence"/>
</dbReference>
<feature type="domain" description="HTH arsR-type" evidence="4">
    <location>
        <begin position="5"/>
        <end position="102"/>
    </location>
</feature>
<evidence type="ECO:0000256" key="1">
    <source>
        <dbReference type="ARBA" id="ARBA00023015"/>
    </source>
</evidence>
<evidence type="ECO:0000256" key="2">
    <source>
        <dbReference type="ARBA" id="ARBA00023125"/>
    </source>
</evidence>
<name>A0A8I1KL81_9HYPH</name>
<dbReference type="EMBL" id="JAEMUK010000009">
    <property type="protein sequence ID" value="MBJ7542938.1"/>
    <property type="molecule type" value="Genomic_DNA"/>
</dbReference>
<organism evidence="5 6">
    <name type="scientific">Rhodomicrobium udaipurense</name>
    <dbReference type="NCBI Taxonomy" id="1202716"/>
    <lineage>
        <taxon>Bacteria</taxon>
        <taxon>Pseudomonadati</taxon>
        <taxon>Pseudomonadota</taxon>
        <taxon>Alphaproteobacteria</taxon>
        <taxon>Hyphomicrobiales</taxon>
        <taxon>Hyphomicrobiaceae</taxon>
        <taxon>Rhodomicrobium</taxon>
    </lineage>
</organism>
<proteinExistence type="predicted"/>
<evidence type="ECO:0000256" key="3">
    <source>
        <dbReference type="ARBA" id="ARBA00023163"/>
    </source>
</evidence>
<dbReference type="PANTHER" id="PTHR43132">
    <property type="entry name" value="ARSENICAL RESISTANCE OPERON REPRESSOR ARSR-RELATED"/>
    <property type="match status" value="1"/>
</dbReference>
<dbReference type="PROSITE" id="PS50987">
    <property type="entry name" value="HTH_ARSR_2"/>
    <property type="match status" value="1"/>
</dbReference>
<dbReference type="PRINTS" id="PR00778">
    <property type="entry name" value="HTHARSR"/>
</dbReference>
<dbReference type="SUPFAM" id="SSF46785">
    <property type="entry name" value="Winged helix' DNA-binding domain"/>
    <property type="match status" value="1"/>
</dbReference>
<gene>
    <name evidence="5" type="ORF">JDN41_05135</name>
</gene>
<dbReference type="GO" id="GO:0003700">
    <property type="term" value="F:DNA-binding transcription factor activity"/>
    <property type="evidence" value="ECO:0007669"/>
    <property type="project" value="InterPro"/>
</dbReference>
<accession>A0A8I1KL81</accession>
<dbReference type="GO" id="GO:0003677">
    <property type="term" value="F:DNA binding"/>
    <property type="evidence" value="ECO:0007669"/>
    <property type="project" value="UniProtKB-KW"/>
</dbReference>
<keyword evidence="6" id="KW-1185">Reference proteome</keyword>
<dbReference type="SMART" id="SM00418">
    <property type="entry name" value="HTH_ARSR"/>
    <property type="match status" value="1"/>
</dbReference>
<protein>
    <submittedName>
        <fullName evidence="5">Winged helix-turn-helix transcriptional regulator</fullName>
    </submittedName>
</protein>
<dbReference type="NCBIfam" id="NF033788">
    <property type="entry name" value="HTH_metalloreg"/>
    <property type="match status" value="1"/>
</dbReference>
<evidence type="ECO:0000313" key="5">
    <source>
        <dbReference type="EMBL" id="MBJ7542938.1"/>
    </source>
</evidence>
<evidence type="ECO:0000259" key="4">
    <source>
        <dbReference type="PROSITE" id="PS50987"/>
    </source>
</evidence>
<sequence>MADAPQEKDIARFADMMAALGTETRLRIVRLLLSAHPYGLVVGEIGSELGIPASTLSHHLEKLKNEDLVKVRRESTFLRYTANTQALQDILAFLFAECCTRNRAISPEEVTCCKEHTP</sequence>
<dbReference type="Gene3D" id="1.10.10.10">
    <property type="entry name" value="Winged helix-like DNA-binding domain superfamily/Winged helix DNA-binding domain"/>
    <property type="match status" value="1"/>
</dbReference>
<evidence type="ECO:0000313" key="6">
    <source>
        <dbReference type="Proteomes" id="UP000623250"/>
    </source>
</evidence>
<comment type="caution">
    <text evidence="5">The sequence shown here is derived from an EMBL/GenBank/DDBJ whole genome shotgun (WGS) entry which is preliminary data.</text>
</comment>
<dbReference type="RefSeq" id="WP_013421072.1">
    <property type="nucleotide sequence ID" value="NZ_JAEMUK010000009.1"/>
</dbReference>
<dbReference type="CDD" id="cd00090">
    <property type="entry name" value="HTH_ARSR"/>
    <property type="match status" value="1"/>
</dbReference>
<dbReference type="PANTHER" id="PTHR43132:SF2">
    <property type="entry name" value="ARSENICAL RESISTANCE OPERON REPRESSOR ARSR-RELATED"/>
    <property type="match status" value="1"/>
</dbReference>
<dbReference type="InterPro" id="IPR036388">
    <property type="entry name" value="WH-like_DNA-bd_sf"/>
</dbReference>
<dbReference type="InterPro" id="IPR001845">
    <property type="entry name" value="HTH_ArsR_DNA-bd_dom"/>
</dbReference>
<keyword evidence="3" id="KW-0804">Transcription</keyword>
<keyword evidence="1" id="KW-0805">Transcription regulation</keyword>
<dbReference type="InterPro" id="IPR011991">
    <property type="entry name" value="ArsR-like_HTH"/>
</dbReference>
<dbReference type="Pfam" id="PF01022">
    <property type="entry name" value="HTH_5"/>
    <property type="match status" value="1"/>
</dbReference>
<dbReference type="InterPro" id="IPR036390">
    <property type="entry name" value="WH_DNA-bd_sf"/>
</dbReference>
<dbReference type="AlphaFoldDB" id="A0A8I1KL81"/>
<keyword evidence="2" id="KW-0238">DNA-binding</keyword>